<keyword evidence="3" id="KW-1185">Reference proteome</keyword>
<accession>A0A7W5Z3U7</accession>
<dbReference type="AlphaFoldDB" id="A0A7W5Z3U7"/>
<reference evidence="2 3" key="1">
    <citation type="submission" date="2020-08" db="EMBL/GenBank/DDBJ databases">
        <title>Genomic Encyclopedia of Type Strains, Phase IV (KMG-IV): sequencing the most valuable type-strain genomes for metagenomic binning, comparative biology and taxonomic classification.</title>
        <authorList>
            <person name="Goeker M."/>
        </authorList>
    </citation>
    <scope>NUCLEOTIDE SEQUENCE [LARGE SCALE GENOMIC DNA]</scope>
    <source>
        <strain evidence="2 3">DSM 28760</strain>
    </source>
</reference>
<evidence type="ECO:0000313" key="3">
    <source>
        <dbReference type="Proteomes" id="UP000537592"/>
    </source>
</evidence>
<protein>
    <submittedName>
        <fullName evidence="2">Uncharacterized protein</fullName>
    </submittedName>
</protein>
<gene>
    <name evidence="2" type="ORF">FHS81_001733</name>
</gene>
<dbReference type="EMBL" id="JACICC010000003">
    <property type="protein sequence ID" value="MBB3809651.1"/>
    <property type="molecule type" value="Genomic_DNA"/>
</dbReference>
<comment type="caution">
    <text evidence="2">The sequence shown here is derived from an EMBL/GenBank/DDBJ whole genome shotgun (WGS) entry which is preliminary data.</text>
</comment>
<dbReference type="RefSeq" id="WP_183751902.1">
    <property type="nucleotide sequence ID" value="NZ_JACICC010000003.1"/>
</dbReference>
<feature type="coiled-coil region" evidence="1">
    <location>
        <begin position="155"/>
        <end position="189"/>
    </location>
</feature>
<proteinExistence type="predicted"/>
<evidence type="ECO:0000256" key="1">
    <source>
        <dbReference type="SAM" id="Coils"/>
    </source>
</evidence>
<name>A0A7W5Z3U7_9HYPH</name>
<keyword evidence="1" id="KW-0175">Coiled coil</keyword>
<sequence>MNEQVQPDDLDALMQRIRANVEARKASTEAQVIVPDNVSAVAAPIDAGRQHYAAVEILAFYDVAFLRAAHLAILGREPDGEVASRLLQQLRLGDITRIDVIDTLRASDEAGVRGVRISGLGRARFADNIRRSAITRKLAALVRISRNIPRLASYMRQVISRVDLAERKVQQLEGQLKEALAARAAAEARMLERIETLSGRVANIEERSQAAGERDGDR</sequence>
<organism evidence="2 3">
    <name type="scientific">Pseudochelatococcus contaminans</name>
    <dbReference type="NCBI Taxonomy" id="1538103"/>
    <lineage>
        <taxon>Bacteria</taxon>
        <taxon>Pseudomonadati</taxon>
        <taxon>Pseudomonadota</taxon>
        <taxon>Alphaproteobacteria</taxon>
        <taxon>Hyphomicrobiales</taxon>
        <taxon>Chelatococcaceae</taxon>
        <taxon>Pseudochelatococcus</taxon>
    </lineage>
</organism>
<dbReference type="Proteomes" id="UP000537592">
    <property type="component" value="Unassembled WGS sequence"/>
</dbReference>
<evidence type="ECO:0000313" key="2">
    <source>
        <dbReference type="EMBL" id="MBB3809651.1"/>
    </source>
</evidence>